<keyword evidence="5" id="KW-0378">Hydrolase</keyword>
<dbReference type="SFLD" id="SFLDS00003">
    <property type="entry name" value="Haloacid_Dehalogenase"/>
    <property type="match status" value="1"/>
</dbReference>
<dbReference type="Proteomes" id="UP001606300">
    <property type="component" value="Unassembled WGS sequence"/>
</dbReference>
<proteinExistence type="inferred from homology"/>
<sequence length="191" mass="19866">MAALSFPPELLVKAQGTGLGVKLALFDVDGVLTDGRIYIGANGEDQKAFSTLDGHGLKLLQQAGITPVIITGRDSPGVRRRVADLGLTHAMHGVKDKLAAATPLLAQFGATWGEVAAIGDDWPDLPLLARAGFAAAPPGAHAEARGVAHYITQAAAGYGAAREFCDLLLMAAGHYERLLRAHHDTLDGGKS</sequence>
<keyword evidence="8" id="KW-1185">Reference proteome</keyword>
<dbReference type="InterPro" id="IPR010023">
    <property type="entry name" value="KdsC_fam"/>
</dbReference>
<protein>
    <submittedName>
        <fullName evidence="7">KdsC family phosphatase</fullName>
    </submittedName>
</protein>
<comment type="caution">
    <text evidence="7">The sequence shown here is derived from an EMBL/GenBank/DDBJ whole genome shotgun (WGS) entry which is preliminary data.</text>
</comment>
<reference evidence="7 8" key="1">
    <citation type="submission" date="2024-09" db="EMBL/GenBank/DDBJ databases">
        <title>Novel species of the genus Pelomonas and Roseateles isolated from streams.</title>
        <authorList>
            <person name="Lu H."/>
        </authorList>
    </citation>
    <scope>NUCLEOTIDE SEQUENCE [LARGE SCALE GENOMIC DNA]</scope>
    <source>
        <strain evidence="7 8">DC23W</strain>
    </source>
</reference>
<keyword evidence="6" id="KW-0460">Magnesium</keyword>
<dbReference type="SUPFAM" id="SSF56784">
    <property type="entry name" value="HAD-like"/>
    <property type="match status" value="1"/>
</dbReference>
<keyword evidence="4" id="KW-0479">Metal-binding</keyword>
<comment type="similarity">
    <text evidence="2">Belongs to the KdsC family.</text>
</comment>
<evidence type="ECO:0000256" key="3">
    <source>
        <dbReference type="ARBA" id="ARBA00011881"/>
    </source>
</evidence>
<dbReference type="NCBIfam" id="TIGR01670">
    <property type="entry name" value="KdsC-phosphatas"/>
    <property type="match status" value="1"/>
</dbReference>
<name>A0ABW7EH17_9BURK</name>
<evidence type="ECO:0000256" key="6">
    <source>
        <dbReference type="ARBA" id="ARBA00022842"/>
    </source>
</evidence>
<dbReference type="SFLD" id="SFLDG01136">
    <property type="entry name" value="C1.6:_Phosphoserine_Phosphatas"/>
    <property type="match status" value="1"/>
</dbReference>
<dbReference type="PIRSF" id="PIRSF006118">
    <property type="entry name" value="KDO8-P_Ptase"/>
    <property type="match status" value="1"/>
</dbReference>
<comment type="cofactor">
    <cofactor evidence="1">
        <name>Mg(2+)</name>
        <dbReference type="ChEBI" id="CHEBI:18420"/>
    </cofactor>
</comment>
<dbReference type="RefSeq" id="WP_394468836.1">
    <property type="nucleotide sequence ID" value="NZ_JBIGHY010000001.1"/>
</dbReference>
<gene>
    <name evidence="7" type="ORF">ACG02S_02390</name>
</gene>
<evidence type="ECO:0000256" key="4">
    <source>
        <dbReference type="ARBA" id="ARBA00022723"/>
    </source>
</evidence>
<accession>A0ABW7EH17</accession>
<dbReference type="Gene3D" id="3.40.50.1000">
    <property type="entry name" value="HAD superfamily/HAD-like"/>
    <property type="match status" value="1"/>
</dbReference>
<evidence type="ECO:0000256" key="5">
    <source>
        <dbReference type="ARBA" id="ARBA00022801"/>
    </source>
</evidence>
<dbReference type="InterPro" id="IPR050793">
    <property type="entry name" value="CMP-NeuNAc_synthase"/>
</dbReference>
<evidence type="ECO:0000313" key="7">
    <source>
        <dbReference type="EMBL" id="MFG6412739.1"/>
    </source>
</evidence>
<evidence type="ECO:0000313" key="8">
    <source>
        <dbReference type="Proteomes" id="UP001606300"/>
    </source>
</evidence>
<comment type="subunit">
    <text evidence="3">Homotetramer.</text>
</comment>
<dbReference type="EMBL" id="JBIGHY010000001">
    <property type="protein sequence ID" value="MFG6412739.1"/>
    <property type="molecule type" value="Genomic_DNA"/>
</dbReference>
<dbReference type="PANTHER" id="PTHR21485:SF3">
    <property type="entry name" value="N-ACYLNEURAMINATE CYTIDYLYLTRANSFERASE"/>
    <property type="match status" value="1"/>
</dbReference>
<evidence type="ECO:0000256" key="2">
    <source>
        <dbReference type="ARBA" id="ARBA00005893"/>
    </source>
</evidence>
<dbReference type="InterPro" id="IPR023214">
    <property type="entry name" value="HAD_sf"/>
</dbReference>
<dbReference type="PANTHER" id="PTHR21485">
    <property type="entry name" value="HAD SUPERFAMILY MEMBERS CMAS AND KDSC"/>
    <property type="match status" value="1"/>
</dbReference>
<evidence type="ECO:0000256" key="1">
    <source>
        <dbReference type="ARBA" id="ARBA00001946"/>
    </source>
</evidence>
<dbReference type="Pfam" id="PF00702">
    <property type="entry name" value="Hydrolase"/>
    <property type="match status" value="1"/>
</dbReference>
<dbReference type="SFLD" id="SFLDG01138">
    <property type="entry name" value="C1.6.2:_Deoxy-d-mannose-octulo"/>
    <property type="match status" value="1"/>
</dbReference>
<organism evidence="7 8">
    <name type="scientific">Pelomonas dachongensis</name>
    <dbReference type="NCBI Taxonomy" id="3299029"/>
    <lineage>
        <taxon>Bacteria</taxon>
        <taxon>Pseudomonadati</taxon>
        <taxon>Pseudomonadota</taxon>
        <taxon>Betaproteobacteria</taxon>
        <taxon>Burkholderiales</taxon>
        <taxon>Sphaerotilaceae</taxon>
        <taxon>Roseateles</taxon>
    </lineage>
</organism>
<dbReference type="InterPro" id="IPR036412">
    <property type="entry name" value="HAD-like_sf"/>
</dbReference>